<name>A0A1H9XBC5_9MICO</name>
<dbReference type="Proteomes" id="UP000199019">
    <property type="component" value="Unassembled WGS sequence"/>
</dbReference>
<keyword evidence="3" id="KW-1185">Reference proteome</keyword>
<dbReference type="EMBL" id="FOHB01000007">
    <property type="protein sequence ID" value="SES43435.1"/>
    <property type="molecule type" value="Genomic_DNA"/>
</dbReference>
<dbReference type="Gene3D" id="3.30.1330.100">
    <property type="entry name" value="CofE-like"/>
    <property type="match status" value="2"/>
</dbReference>
<reference evidence="3" key="1">
    <citation type="submission" date="2016-10" db="EMBL/GenBank/DDBJ databases">
        <authorList>
            <person name="Varghese N."/>
            <person name="Submissions S."/>
        </authorList>
    </citation>
    <scope>NUCLEOTIDE SEQUENCE [LARGE SCALE GENOMIC DNA]</scope>
    <source>
        <strain evidence="3">CGMCC 1.6963</strain>
    </source>
</reference>
<evidence type="ECO:0000313" key="3">
    <source>
        <dbReference type="Proteomes" id="UP000199019"/>
    </source>
</evidence>
<accession>A0A1H9XBC5</accession>
<dbReference type="PANTHER" id="PTHR47917:SF1">
    <property type="entry name" value="COENZYME F420:L-GLUTAMATE LIGASE"/>
    <property type="match status" value="1"/>
</dbReference>
<dbReference type="SUPFAM" id="SSF144010">
    <property type="entry name" value="CofE-like"/>
    <property type="match status" value="1"/>
</dbReference>
<evidence type="ECO:0000313" key="2">
    <source>
        <dbReference type="EMBL" id="SES43435.1"/>
    </source>
</evidence>
<dbReference type="AlphaFoldDB" id="A0A1H9XBC5"/>
<dbReference type="STRING" id="587636.SAMN05216199_3619"/>
<dbReference type="Gene3D" id="3.90.1660.10">
    <property type="entry name" value="CofE-like domain"/>
    <property type="match status" value="1"/>
</dbReference>
<dbReference type="RefSeq" id="WP_245735885.1">
    <property type="nucleotide sequence ID" value="NZ_FOHB01000007.1"/>
</dbReference>
<evidence type="ECO:0000259" key="1">
    <source>
        <dbReference type="Pfam" id="PF01996"/>
    </source>
</evidence>
<keyword evidence="2" id="KW-0436">Ligase</keyword>
<protein>
    <submittedName>
        <fullName evidence="2">Coenzyme F420-0:L-glutamate ligase / coenzyme F420-1:gamma-L-glutamate ligase</fullName>
    </submittedName>
</protein>
<dbReference type="InterPro" id="IPR002847">
    <property type="entry name" value="F420-0_gamma-glut_ligase-dom"/>
</dbReference>
<sequence>MHVTVTALTGMPEVPAGADLAALLLAAVEGVGERLLDGDVLVVSSKVVSKALGLWAEAGADREAVIAQQTRRVVAERRSGDRLTRIVHSVAGPVMAAAGVDASNTGGSDGLLLLPAEPDAAARSLHRALLAASGRRRLGLVLSDTAGRAWRAGQVDFALGTAGLQVLDDLRGGVDADGRPLAVTARALADEVAAAADLVKGKAEGVPAALVRGLDGWVVEDGGDGLGDGAGVAAVAGAGSLVRTGREDWFGYGWVEAVRASLGVEPGSPEAEECGIPAVHPEPVGDRVGRAVRVALHGLPDVGVDVGPGDVRVTSGDPFELGRAVARLEVALWAEGLLAELASPPGEPEAVLRLGERNA</sequence>
<gene>
    <name evidence="2" type="ORF">SAMN05216199_3619</name>
</gene>
<proteinExistence type="predicted"/>
<dbReference type="Pfam" id="PF01996">
    <property type="entry name" value="F420_ligase"/>
    <property type="match status" value="1"/>
</dbReference>
<dbReference type="PANTHER" id="PTHR47917">
    <property type="match status" value="1"/>
</dbReference>
<dbReference type="GO" id="GO:0052618">
    <property type="term" value="F:coenzyme F420-0:L-glutamate ligase activity"/>
    <property type="evidence" value="ECO:0007669"/>
    <property type="project" value="TreeGrafter"/>
</dbReference>
<feature type="domain" description="Coenzyme F420:L-glutamate ligase-like" evidence="1">
    <location>
        <begin position="11"/>
        <end position="213"/>
    </location>
</feature>
<organism evidence="2 3">
    <name type="scientific">Pedococcus cremeus</name>
    <dbReference type="NCBI Taxonomy" id="587636"/>
    <lineage>
        <taxon>Bacteria</taxon>
        <taxon>Bacillati</taxon>
        <taxon>Actinomycetota</taxon>
        <taxon>Actinomycetes</taxon>
        <taxon>Micrococcales</taxon>
        <taxon>Intrasporangiaceae</taxon>
        <taxon>Pedococcus</taxon>
    </lineage>
</organism>